<dbReference type="PROSITE" id="PS50212">
    <property type="entry name" value="RASGEF_NTER"/>
    <property type="match status" value="1"/>
</dbReference>
<sequence length="763" mass="86719">MTMTVADSRVPSLRQHLHLYIDPYPYHDPVLDISPGPDESPSPSPSSHPSPGTAGTSSTDAFDTYICSVICMYDFRSDDPDHLSFRKNEILDIVKQEETGWWAAMRKDQDKVGWIPRAFVQTITDTMAEKLWNTVEELRVYEYEAEQLYVSAPTHHMQPLYDIGDPTPFPISTNARRKHQVRKDTKTSSPQRLQANAIVEPKSYNLVNEHVLYRGRPPPSPLAPMPQPSVYSIPLYNKPTPPTPPPSQDDMLQSGRGRDRAGSLPVRNAKRPSTAGDMPSKSNLSVLREFPDVDNVYHIPHTSGSVDLSLLSRTRSQKWKQVMGLDDSLNDVPPRPALPRYLRPIFGDDLVIGADGVRAGTLDALVEKLTYDMPIRDPSSVREDIDFCNTFLMTFRTFTTADILFDKLVDRYAMEPPEALTSNEFENWKKHLIANRRRVLMIFTMWLEDHRLLEEEPHIAQQLSDFLKLIKTLPLVSSAKRLLDSIERLTFADPTVTSPVSPRKARKARPHKNDLLRLDPIDIAEQLALIEFKKYVKITPQECIRYVSVGTQASPNVSNFICTHDKLVDWVKISILTNDALGRRADTIDFWIKVAEKCKQINNIASMSAILNALSSAVITRLHLTWAHVGRKSSLDGLLHYSEPSGGFAAYKKLLSSVEGPCVPFIGMYLTDIAHIQDSFSDEGAQICFLQRRRWYHVVTAIVRYQPRVYYIVESETTLSFINKHLQEEPNRDHDWFWSRSQDVQHTELAHADIRKGLEAAGF</sequence>
<dbReference type="CDD" id="cd00174">
    <property type="entry name" value="SH3"/>
    <property type="match status" value="1"/>
</dbReference>
<dbReference type="GO" id="GO:0007265">
    <property type="term" value="P:Ras protein signal transduction"/>
    <property type="evidence" value="ECO:0007669"/>
    <property type="project" value="TreeGrafter"/>
</dbReference>
<dbReference type="InterPro" id="IPR023578">
    <property type="entry name" value="Ras_GEF_dom_sf"/>
</dbReference>
<dbReference type="PROSITE" id="PS50002">
    <property type="entry name" value="SH3"/>
    <property type="match status" value="1"/>
</dbReference>
<dbReference type="GO" id="GO:0005085">
    <property type="term" value="F:guanyl-nucleotide exchange factor activity"/>
    <property type="evidence" value="ECO:0007669"/>
    <property type="project" value="UniProtKB-KW"/>
</dbReference>
<dbReference type="Pfam" id="PF00018">
    <property type="entry name" value="SH3_1"/>
    <property type="match status" value="1"/>
</dbReference>
<dbReference type="InterPro" id="IPR036028">
    <property type="entry name" value="SH3-like_dom_sf"/>
</dbReference>
<dbReference type="InterPro" id="IPR001895">
    <property type="entry name" value="RASGEF_cat_dom"/>
</dbReference>
<dbReference type="CDD" id="cd06224">
    <property type="entry name" value="REM"/>
    <property type="match status" value="1"/>
</dbReference>
<evidence type="ECO:0000259" key="7">
    <source>
        <dbReference type="PROSITE" id="PS50009"/>
    </source>
</evidence>
<evidence type="ECO:0000313" key="10">
    <source>
        <dbReference type="Proteomes" id="UP000807353"/>
    </source>
</evidence>
<feature type="region of interest" description="Disordered" evidence="5">
    <location>
        <begin position="169"/>
        <end position="191"/>
    </location>
</feature>
<organism evidence="9 10">
    <name type="scientific">Collybia nuda</name>
    <dbReference type="NCBI Taxonomy" id="64659"/>
    <lineage>
        <taxon>Eukaryota</taxon>
        <taxon>Fungi</taxon>
        <taxon>Dikarya</taxon>
        <taxon>Basidiomycota</taxon>
        <taxon>Agaricomycotina</taxon>
        <taxon>Agaricomycetes</taxon>
        <taxon>Agaricomycetidae</taxon>
        <taxon>Agaricales</taxon>
        <taxon>Tricholomatineae</taxon>
        <taxon>Clitocybaceae</taxon>
        <taxon>Collybia</taxon>
    </lineage>
</organism>
<evidence type="ECO:0000256" key="5">
    <source>
        <dbReference type="SAM" id="MobiDB-lite"/>
    </source>
</evidence>
<feature type="compositionally biased region" description="Pro residues" evidence="5">
    <location>
        <begin position="218"/>
        <end position="227"/>
    </location>
</feature>
<evidence type="ECO:0000259" key="6">
    <source>
        <dbReference type="PROSITE" id="PS50002"/>
    </source>
</evidence>
<dbReference type="EMBL" id="MU150229">
    <property type="protein sequence ID" value="KAF9469694.1"/>
    <property type="molecule type" value="Genomic_DNA"/>
</dbReference>
<evidence type="ECO:0000259" key="8">
    <source>
        <dbReference type="PROSITE" id="PS50212"/>
    </source>
</evidence>
<dbReference type="SMART" id="SM00326">
    <property type="entry name" value="SH3"/>
    <property type="match status" value="1"/>
</dbReference>
<gene>
    <name evidence="9" type="ORF">BDZ94DRAFT_1243041</name>
</gene>
<evidence type="ECO:0000256" key="4">
    <source>
        <dbReference type="PROSITE-ProRule" id="PRU00192"/>
    </source>
</evidence>
<dbReference type="SMART" id="SM00147">
    <property type="entry name" value="RasGEF"/>
    <property type="match status" value="1"/>
</dbReference>
<evidence type="ECO:0000256" key="2">
    <source>
        <dbReference type="ARBA" id="ARBA00022658"/>
    </source>
</evidence>
<dbReference type="SUPFAM" id="SSF48366">
    <property type="entry name" value="Ras GEF"/>
    <property type="match status" value="1"/>
</dbReference>
<name>A0A9P5YJF1_9AGAR</name>
<evidence type="ECO:0000256" key="1">
    <source>
        <dbReference type="ARBA" id="ARBA00022443"/>
    </source>
</evidence>
<dbReference type="CDD" id="cd00155">
    <property type="entry name" value="RasGEF"/>
    <property type="match status" value="1"/>
</dbReference>
<keyword evidence="2 3" id="KW-0344">Guanine-nucleotide releasing factor</keyword>
<dbReference type="PANTHER" id="PTHR23113">
    <property type="entry name" value="GUANINE NUCLEOTIDE EXCHANGE FACTOR"/>
    <property type="match status" value="1"/>
</dbReference>
<accession>A0A9P5YJF1</accession>
<dbReference type="Pfam" id="PF00618">
    <property type="entry name" value="RasGEF_N"/>
    <property type="match status" value="1"/>
</dbReference>
<protein>
    <submittedName>
        <fullName evidence="9">Ras guanine nucleotide exchange factor domain-containing protein</fullName>
    </submittedName>
</protein>
<keyword evidence="10" id="KW-1185">Reference proteome</keyword>
<dbReference type="InterPro" id="IPR000651">
    <property type="entry name" value="Ras-like_Gua-exchang_fac_N"/>
</dbReference>
<dbReference type="Gene3D" id="1.20.870.10">
    <property type="entry name" value="Son of sevenless (SoS) protein Chain: S domain 1"/>
    <property type="match status" value="1"/>
</dbReference>
<dbReference type="Pfam" id="PF00617">
    <property type="entry name" value="RasGEF"/>
    <property type="match status" value="1"/>
</dbReference>
<evidence type="ECO:0000313" key="9">
    <source>
        <dbReference type="EMBL" id="KAF9469694.1"/>
    </source>
</evidence>
<dbReference type="PROSITE" id="PS50009">
    <property type="entry name" value="RASGEF_CAT"/>
    <property type="match status" value="1"/>
</dbReference>
<feature type="domain" description="N-terminal Ras-GEF" evidence="8">
    <location>
        <begin position="353"/>
        <end position="490"/>
    </location>
</feature>
<feature type="domain" description="Ras-GEF" evidence="7">
    <location>
        <begin position="519"/>
        <end position="747"/>
    </location>
</feature>
<dbReference type="InterPro" id="IPR001452">
    <property type="entry name" value="SH3_domain"/>
</dbReference>
<dbReference type="SMART" id="SM00229">
    <property type="entry name" value="RasGEFN"/>
    <property type="match status" value="1"/>
</dbReference>
<keyword evidence="1 4" id="KW-0728">SH3 domain</keyword>
<dbReference type="Gene3D" id="1.10.840.10">
    <property type="entry name" value="Ras guanine-nucleotide exchange factors catalytic domain"/>
    <property type="match status" value="1"/>
</dbReference>
<dbReference type="SUPFAM" id="SSF50044">
    <property type="entry name" value="SH3-domain"/>
    <property type="match status" value="1"/>
</dbReference>
<dbReference type="InterPro" id="IPR036964">
    <property type="entry name" value="RASGEF_cat_dom_sf"/>
</dbReference>
<feature type="compositionally biased region" description="Pro residues" evidence="5">
    <location>
        <begin position="38"/>
        <end position="48"/>
    </location>
</feature>
<dbReference type="InterPro" id="IPR008937">
    <property type="entry name" value="Ras-like_GEF"/>
</dbReference>
<evidence type="ECO:0000256" key="3">
    <source>
        <dbReference type="PROSITE-ProRule" id="PRU00168"/>
    </source>
</evidence>
<proteinExistence type="predicted"/>
<dbReference type="Proteomes" id="UP000807353">
    <property type="component" value="Unassembled WGS sequence"/>
</dbReference>
<dbReference type="OrthoDB" id="10255964at2759"/>
<dbReference type="AlphaFoldDB" id="A0A9P5YJF1"/>
<feature type="region of interest" description="Disordered" evidence="5">
    <location>
        <begin position="218"/>
        <end position="283"/>
    </location>
</feature>
<dbReference type="PANTHER" id="PTHR23113:SF368">
    <property type="entry name" value="CELL DIVISION CONTROL PROTEIN 25"/>
    <property type="match status" value="1"/>
</dbReference>
<dbReference type="GO" id="GO:0005886">
    <property type="term" value="C:plasma membrane"/>
    <property type="evidence" value="ECO:0007669"/>
    <property type="project" value="TreeGrafter"/>
</dbReference>
<comment type="caution">
    <text evidence="9">The sequence shown here is derived from an EMBL/GenBank/DDBJ whole genome shotgun (WGS) entry which is preliminary data.</text>
</comment>
<reference evidence="9" key="1">
    <citation type="submission" date="2020-11" db="EMBL/GenBank/DDBJ databases">
        <authorList>
            <consortium name="DOE Joint Genome Institute"/>
            <person name="Ahrendt S."/>
            <person name="Riley R."/>
            <person name="Andreopoulos W."/>
            <person name="Labutti K."/>
            <person name="Pangilinan J."/>
            <person name="Ruiz-Duenas F.J."/>
            <person name="Barrasa J.M."/>
            <person name="Sanchez-Garcia M."/>
            <person name="Camarero S."/>
            <person name="Miyauchi S."/>
            <person name="Serrano A."/>
            <person name="Linde D."/>
            <person name="Babiker R."/>
            <person name="Drula E."/>
            <person name="Ayuso-Fernandez I."/>
            <person name="Pacheco R."/>
            <person name="Padilla G."/>
            <person name="Ferreira P."/>
            <person name="Barriuso J."/>
            <person name="Kellner H."/>
            <person name="Castanera R."/>
            <person name="Alfaro M."/>
            <person name="Ramirez L."/>
            <person name="Pisabarro A.G."/>
            <person name="Kuo A."/>
            <person name="Tritt A."/>
            <person name="Lipzen A."/>
            <person name="He G."/>
            <person name="Yan M."/>
            <person name="Ng V."/>
            <person name="Cullen D."/>
            <person name="Martin F."/>
            <person name="Rosso M.-N."/>
            <person name="Henrissat B."/>
            <person name="Hibbett D."/>
            <person name="Martinez A.T."/>
            <person name="Grigoriev I.V."/>
        </authorList>
    </citation>
    <scope>NUCLEOTIDE SEQUENCE</scope>
    <source>
        <strain evidence="9">CBS 247.69</strain>
    </source>
</reference>
<feature type="domain" description="SH3" evidence="6">
    <location>
        <begin position="64"/>
        <end position="125"/>
    </location>
</feature>
<dbReference type="Gene3D" id="2.30.30.40">
    <property type="entry name" value="SH3 Domains"/>
    <property type="match status" value="1"/>
</dbReference>
<feature type="region of interest" description="Disordered" evidence="5">
    <location>
        <begin position="31"/>
        <end position="57"/>
    </location>
</feature>